<dbReference type="AlphaFoldDB" id="A0A2N6D0P8"/>
<evidence type="ECO:0000256" key="1">
    <source>
        <dbReference type="SAM" id="Coils"/>
    </source>
</evidence>
<accession>A0A2N6D0P8</accession>
<reference evidence="2 3" key="1">
    <citation type="submission" date="2017-11" db="EMBL/GenBank/DDBJ databases">
        <title>Genome-resolved metagenomics identifies genetic mobility, metabolic interactions, and unexpected diversity in perchlorate-reducing communities.</title>
        <authorList>
            <person name="Barnum T.P."/>
            <person name="Figueroa I.A."/>
            <person name="Carlstrom C.I."/>
            <person name="Lucas L.N."/>
            <person name="Engelbrektson A.L."/>
            <person name="Coates J.D."/>
        </authorList>
    </citation>
    <scope>NUCLEOTIDE SEQUENCE [LARGE SCALE GENOMIC DNA]</scope>
    <source>
        <strain evidence="2">BM301</strain>
    </source>
</reference>
<gene>
    <name evidence="2" type="ORF">C0630_03560</name>
</gene>
<protein>
    <submittedName>
        <fullName evidence="2">Uncharacterized protein</fullName>
    </submittedName>
</protein>
<feature type="coiled-coil region" evidence="1">
    <location>
        <begin position="488"/>
        <end position="515"/>
    </location>
</feature>
<proteinExistence type="predicted"/>
<dbReference type="RefSeq" id="WP_273437833.1">
    <property type="nucleotide sequence ID" value="NZ_PKUN01000002.1"/>
</dbReference>
<evidence type="ECO:0000313" key="2">
    <source>
        <dbReference type="EMBL" id="PLX63236.1"/>
    </source>
</evidence>
<name>A0A2N6D0P8_9GAMM</name>
<dbReference type="EMBL" id="PKUN01000002">
    <property type="protein sequence ID" value="PLX63236.1"/>
    <property type="molecule type" value="Genomic_DNA"/>
</dbReference>
<keyword evidence="1" id="KW-0175">Coiled coil</keyword>
<comment type="caution">
    <text evidence="2">The sequence shown here is derived from an EMBL/GenBank/DDBJ whole genome shotgun (WGS) entry which is preliminary data.</text>
</comment>
<dbReference type="STRING" id="1111735.GCA_000428045_01356"/>
<evidence type="ECO:0000313" key="3">
    <source>
        <dbReference type="Proteomes" id="UP000235015"/>
    </source>
</evidence>
<organism evidence="2 3">
    <name type="scientific">Sedimenticola selenatireducens</name>
    <dbReference type="NCBI Taxonomy" id="191960"/>
    <lineage>
        <taxon>Bacteria</taxon>
        <taxon>Pseudomonadati</taxon>
        <taxon>Pseudomonadota</taxon>
        <taxon>Gammaproteobacteria</taxon>
        <taxon>Chromatiales</taxon>
        <taxon>Sedimenticolaceae</taxon>
        <taxon>Sedimenticola</taxon>
    </lineage>
</organism>
<sequence>MELSVQQAALLEKYDRQDILGLIRLVDQIRNAPDYMATYRRLLAAGKLSSSSIKQEQLAAALISELEDILNASAERSIQANYFEVGEQIRKKFGPDAADVYLASKMPDDFLTAIRQNPDHGDNKKLSDDLVDEYKSALIRIEKGRRTISDLLQPYSNFPLKNAALLNAQFNQLYNLLKTDYKYLSVKPYLMKIVQLMLEKQPSQVNGPETEGEPSEFNLFWDYRSSGIEPTIATQVSLHLAFINLLKYIKKHQLLPDDIYHKIAGRISHVLQYKSSETLSPKARKIFSDLLEQINNDEPAILRKLAATFVDEYLCAEEQMRIRHRMIEGELAFTNEFLKQIAPSADQLSGEHEAKVKIALEKLICLKEVFELSTRQMQNAASKPFAELERSALSISTALSPTQLASWIKIYSILFSNANLLSHGKAIVAKERAIELEKMRSLISDLTTYHLIQNIAQLKVVVDRSILVPDDEKIAQFKQFSDILRIKLQGLMDQERQKEKSLREMIDELVFLNNESAQFVIAETFAGFQDIVDAFNSGVSDYFVRDKEALLKESRALYNEICNQCLKGVIKRPVLLRQHKSETVPEARKRSWLGRLFS</sequence>
<dbReference type="Proteomes" id="UP000235015">
    <property type="component" value="Unassembled WGS sequence"/>
</dbReference>